<dbReference type="EMBL" id="GGEC01015895">
    <property type="protein sequence ID" value="MBW96378.1"/>
    <property type="molecule type" value="Transcribed_RNA"/>
</dbReference>
<organism evidence="2">
    <name type="scientific">Rhizophora mucronata</name>
    <name type="common">Asiatic mangrove</name>
    <dbReference type="NCBI Taxonomy" id="61149"/>
    <lineage>
        <taxon>Eukaryota</taxon>
        <taxon>Viridiplantae</taxon>
        <taxon>Streptophyta</taxon>
        <taxon>Embryophyta</taxon>
        <taxon>Tracheophyta</taxon>
        <taxon>Spermatophyta</taxon>
        <taxon>Magnoliopsida</taxon>
        <taxon>eudicotyledons</taxon>
        <taxon>Gunneridae</taxon>
        <taxon>Pentapetalae</taxon>
        <taxon>rosids</taxon>
        <taxon>fabids</taxon>
        <taxon>Malpighiales</taxon>
        <taxon>Rhizophoraceae</taxon>
        <taxon>Rhizophora</taxon>
    </lineage>
</organism>
<name>A0A2P2JSB5_RHIMU</name>
<evidence type="ECO:0000256" key="1">
    <source>
        <dbReference type="SAM" id="SignalP"/>
    </source>
</evidence>
<proteinExistence type="predicted"/>
<dbReference type="AlphaFoldDB" id="A0A2P2JSB5"/>
<reference evidence="2" key="1">
    <citation type="submission" date="2018-02" db="EMBL/GenBank/DDBJ databases">
        <title>Rhizophora mucronata_Transcriptome.</title>
        <authorList>
            <person name="Meera S.P."/>
            <person name="Sreeshan A."/>
            <person name="Augustine A."/>
        </authorList>
    </citation>
    <scope>NUCLEOTIDE SEQUENCE</scope>
    <source>
        <tissue evidence="2">Leaf</tissue>
    </source>
</reference>
<protein>
    <submittedName>
        <fullName evidence="2">Uncharacterized protein</fullName>
    </submittedName>
</protein>
<accession>A0A2P2JSB5</accession>
<feature type="chain" id="PRO_5015133344" evidence="1">
    <location>
        <begin position="17"/>
        <end position="59"/>
    </location>
</feature>
<sequence>MCSCIFLLFTILLCGSHNGLHEIHFQKFSLTAFNSIEFILTTNKCFLAANIPSITRFMG</sequence>
<keyword evidence="1" id="KW-0732">Signal</keyword>
<feature type="signal peptide" evidence="1">
    <location>
        <begin position="1"/>
        <end position="16"/>
    </location>
</feature>
<evidence type="ECO:0000313" key="2">
    <source>
        <dbReference type="EMBL" id="MBW96378.1"/>
    </source>
</evidence>